<dbReference type="HOGENOM" id="CLU_1891755_0_0_10"/>
<proteinExistence type="predicted"/>
<organism evidence="1 2">
    <name type="scientific">Alistipes shahii WAL 8301</name>
    <dbReference type="NCBI Taxonomy" id="717959"/>
    <lineage>
        <taxon>Bacteria</taxon>
        <taxon>Pseudomonadati</taxon>
        <taxon>Bacteroidota</taxon>
        <taxon>Bacteroidia</taxon>
        <taxon>Bacteroidales</taxon>
        <taxon>Rikenellaceae</taxon>
        <taxon>Alistipes</taxon>
    </lineage>
</organism>
<reference evidence="1 2" key="1">
    <citation type="submission" date="2010-03" db="EMBL/GenBank/DDBJ databases">
        <title>The genome sequence of Alistipes shahii WAL 8301.</title>
        <authorList>
            <consortium name="metaHIT consortium -- http://www.metahit.eu/"/>
            <person name="Pajon A."/>
            <person name="Turner K."/>
            <person name="Parkhill J."/>
        </authorList>
    </citation>
    <scope>NUCLEOTIDE SEQUENCE [LARGE SCALE GENOMIC DNA]</scope>
    <source>
        <strain evidence="1 2">WAL 8301</strain>
    </source>
</reference>
<gene>
    <name evidence="1" type="ORF">AL1_22770</name>
</gene>
<dbReference type="RefSeq" id="WP_015547356.1">
    <property type="nucleotide sequence ID" value="NC_021030.1"/>
</dbReference>
<evidence type="ECO:0000313" key="1">
    <source>
        <dbReference type="EMBL" id="CBK64538.1"/>
    </source>
</evidence>
<accession>D4INM6</accession>
<name>D4INM6_9BACT</name>
<evidence type="ECO:0000313" key="2">
    <source>
        <dbReference type="Proteomes" id="UP000008794"/>
    </source>
</evidence>
<dbReference type="AlphaFoldDB" id="D4INM6"/>
<dbReference type="KEGG" id="ash:AL1_22770"/>
<sequence>MIEVIKTYISKKLIDIRDLVKDINLTYVYEKAIDYHTIIVEPTYTYENNPLFHSLEKDLIEEIGKKFGIYDILFTQAVPYISINEKEVVLRLTSINTTEDSEMRFNYDILDIPQFNEISKNDYTELISSYALAA</sequence>
<protein>
    <submittedName>
        <fullName evidence="1">Uncharacterized protein</fullName>
    </submittedName>
</protein>
<reference evidence="1 2" key="2">
    <citation type="submission" date="2010-03" db="EMBL/GenBank/DDBJ databases">
        <authorList>
            <person name="Pajon A."/>
        </authorList>
    </citation>
    <scope>NUCLEOTIDE SEQUENCE [LARGE SCALE GENOMIC DNA]</scope>
    <source>
        <strain evidence="1 2">WAL 8301</strain>
    </source>
</reference>
<dbReference type="PATRIC" id="fig|717959.3.peg.748"/>
<keyword evidence="2" id="KW-1185">Reference proteome</keyword>
<dbReference type="Proteomes" id="UP000008794">
    <property type="component" value="Chromosome"/>
</dbReference>
<dbReference type="BioCyc" id="ASHA717959:AL1_RS10675-MONOMER"/>
<dbReference type="GeneID" id="92757439"/>
<dbReference type="EMBL" id="FP929032">
    <property type="protein sequence ID" value="CBK64538.1"/>
    <property type="molecule type" value="Genomic_DNA"/>
</dbReference>